<name>A0A3Q7FGP3_SOLLC</name>
<accession>A0A3Q7FGP3</accession>
<keyword evidence="2" id="KW-1185">Reference proteome</keyword>
<proteinExistence type="predicted"/>
<dbReference type="AlphaFoldDB" id="A0A3Q7FGP3"/>
<evidence type="ECO:0000313" key="2">
    <source>
        <dbReference type="Proteomes" id="UP000004994"/>
    </source>
</evidence>
<dbReference type="EnsemblPlants" id="Solyc03g013430.2.1">
    <property type="protein sequence ID" value="Solyc03g013430.2.1"/>
    <property type="gene ID" value="Solyc03g013430.2"/>
</dbReference>
<evidence type="ECO:0000313" key="1">
    <source>
        <dbReference type="EnsemblPlants" id="Solyc03g013430.2.1"/>
    </source>
</evidence>
<dbReference type="Gramene" id="Solyc03g013430.2.1">
    <property type="protein sequence ID" value="Solyc03g013430.2.1"/>
    <property type="gene ID" value="Solyc03g013430.2"/>
</dbReference>
<protein>
    <submittedName>
        <fullName evidence="1">Uncharacterized protein</fullName>
    </submittedName>
</protein>
<reference evidence="1" key="2">
    <citation type="submission" date="2019-01" db="UniProtKB">
        <authorList>
            <consortium name="EnsemblPlants"/>
        </authorList>
    </citation>
    <scope>IDENTIFICATION</scope>
    <source>
        <strain evidence="1">cv. Heinz 1706</strain>
    </source>
</reference>
<dbReference type="Proteomes" id="UP000004994">
    <property type="component" value="Chromosome 3"/>
</dbReference>
<sequence>MEATPLSAALFSFPFPLPFSRFSPFLFLPATPLLDSLFSIRLFLSSFLLHLWHSSIRQQQLYNSS</sequence>
<reference evidence="1" key="1">
    <citation type="journal article" date="2012" name="Nature">
        <title>The tomato genome sequence provides insights into fleshy fruit evolution.</title>
        <authorList>
            <consortium name="Tomato Genome Consortium"/>
        </authorList>
    </citation>
    <scope>NUCLEOTIDE SEQUENCE [LARGE SCALE GENOMIC DNA]</scope>
    <source>
        <strain evidence="1">cv. Heinz 1706</strain>
    </source>
</reference>
<organism evidence="1">
    <name type="scientific">Solanum lycopersicum</name>
    <name type="common">Tomato</name>
    <name type="synonym">Lycopersicon esculentum</name>
    <dbReference type="NCBI Taxonomy" id="4081"/>
    <lineage>
        <taxon>Eukaryota</taxon>
        <taxon>Viridiplantae</taxon>
        <taxon>Streptophyta</taxon>
        <taxon>Embryophyta</taxon>
        <taxon>Tracheophyta</taxon>
        <taxon>Spermatophyta</taxon>
        <taxon>Magnoliopsida</taxon>
        <taxon>eudicotyledons</taxon>
        <taxon>Gunneridae</taxon>
        <taxon>Pentapetalae</taxon>
        <taxon>asterids</taxon>
        <taxon>lamiids</taxon>
        <taxon>Solanales</taxon>
        <taxon>Solanaceae</taxon>
        <taxon>Solanoideae</taxon>
        <taxon>Solaneae</taxon>
        <taxon>Solanum</taxon>
        <taxon>Solanum subgen. Lycopersicon</taxon>
    </lineage>
</organism>
<dbReference type="InParanoid" id="A0A3Q7FGP3"/>